<feature type="compositionally biased region" description="Basic and acidic residues" evidence="1">
    <location>
        <begin position="113"/>
        <end position="123"/>
    </location>
</feature>
<evidence type="ECO:0000256" key="2">
    <source>
        <dbReference type="SAM" id="SignalP"/>
    </source>
</evidence>
<feature type="domain" description="LysM" evidence="3">
    <location>
        <begin position="507"/>
        <end position="550"/>
    </location>
</feature>
<dbReference type="OrthoDB" id="2327954at2"/>
<dbReference type="InterPro" id="IPR018392">
    <property type="entry name" value="LysM"/>
</dbReference>
<feature type="region of interest" description="Disordered" evidence="1">
    <location>
        <begin position="676"/>
        <end position="695"/>
    </location>
</feature>
<proteinExistence type="predicted"/>
<reference evidence="5 6" key="1">
    <citation type="submission" date="2018-06" db="EMBL/GenBank/DDBJ databases">
        <authorList>
            <consortium name="Pathogen Informatics"/>
            <person name="Doyle S."/>
        </authorList>
    </citation>
    <scope>NUCLEOTIDE SEQUENCE [LARGE SCALE GENOMIC DNA]</scope>
    <source>
        <strain evidence="5 6">NCTC12360</strain>
    </source>
</reference>
<dbReference type="GO" id="GO:0003796">
    <property type="term" value="F:lysozyme activity"/>
    <property type="evidence" value="ECO:0007669"/>
    <property type="project" value="UniProtKB-EC"/>
</dbReference>
<evidence type="ECO:0000259" key="3">
    <source>
        <dbReference type="PROSITE" id="PS51782"/>
    </source>
</evidence>
<dbReference type="AlphaFoldDB" id="A0A376H279"/>
<feature type="region of interest" description="Disordered" evidence="1">
    <location>
        <begin position="442"/>
        <end position="509"/>
    </location>
</feature>
<dbReference type="SUPFAM" id="SSF54106">
    <property type="entry name" value="LysM domain"/>
    <property type="match status" value="5"/>
</dbReference>
<feature type="compositionally biased region" description="Low complexity" evidence="1">
    <location>
        <begin position="442"/>
        <end position="454"/>
    </location>
</feature>
<keyword evidence="6" id="KW-1185">Reference proteome</keyword>
<keyword evidence="5" id="KW-0378">Hydrolase</keyword>
<keyword evidence="5" id="KW-0326">Glycosidase</keyword>
<feature type="domain" description="LysM" evidence="3">
    <location>
        <begin position="571"/>
        <end position="614"/>
    </location>
</feature>
<keyword evidence="2" id="KW-0732">Signal</keyword>
<feature type="domain" description="LysM" evidence="3">
    <location>
        <begin position="696"/>
        <end position="739"/>
    </location>
</feature>
<evidence type="ECO:0000313" key="4">
    <source>
        <dbReference type="EMBL" id="MDT2691169.1"/>
    </source>
</evidence>
<dbReference type="PROSITE" id="PS51782">
    <property type="entry name" value="LYSM"/>
    <property type="match status" value="5"/>
</dbReference>
<reference evidence="4" key="2">
    <citation type="submission" date="2023-03" db="EMBL/GenBank/DDBJ databases">
        <authorList>
            <person name="Shen W."/>
            <person name="Cai J."/>
        </authorList>
    </citation>
    <scope>NUCLEOTIDE SEQUENCE</scope>
    <source>
        <strain evidence="4">K69-2</strain>
    </source>
</reference>
<organism evidence="5 6">
    <name type="scientific">Enterococcus gallinarum</name>
    <dbReference type="NCBI Taxonomy" id="1353"/>
    <lineage>
        <taxon>Bacteria</taxon>
        <taxon>Bacillati</taxon>
        <taxon>Bacillota</taxon>
        <taxon>Bacilli</taxon>
        <taxon>Lactobacillales</taxon>
        <taxon>Enterococcaceae</taxon>
        <taxon>Enterococcus</taxon>
    </lineage>
</organism>
<feature type="compositionally biased region" description="Low complexity" evidence="1">
    <location>
        <begin position="470"/>
        <end position="507"/>
    </location>
</feature>
<accession>A0A376H279</accession>
<evidence type="ECO:0000313" key="6">
    <source>
        <dbReference type="Proteomes" id="UP000254807"/>
    </source>
</evidence>
<evidence type="ECO:0000313" key="5">
    <source>
        <dbReference type="EMBL" id="STD82508.1"/>
    </source>
</evidence>
<feature type="signal peptide" evidence="2">
    <location>
        <begin position="1"/>
        <end position="30"/>
    </location>
</feature>
<dbReference type="EMBL" id="JARPZN010000011">
    <property type="protein sequence ID" value="MDT2691169.1"/>
    <property type="molecule type" value="Genomic_DNA"/>
</dbReference>
<feature type="compositionally biased region" description="Basic and acidic residues" evidence="1">
    <location>
        <begin position="46"/>
        <end position="68"/>
    </location>
</feature>
<feature type="domain" description="LysM" evidence="3">
    <location>
        <begin position="633"/>
        <end position="676"/>
    </location>
</feature>
<protein>
    <submittedName>
        <fullName evidence="5">Autolysin</fullName>
        <ecNumber evidence="5">3.2.1.17</ecNumber>
    </submittedName>
    <submittedName>
        <fullName evidence="4">LysM peptidoglycan-binding domain-containing protein</fullName>
    </submittedName>
</protein>
<dbReference type="InterPro" id="IPR036779">
    <property type="entry name" value="LysM_dom_sf"/>
</dbReference>
<evidence type="ECO:0000256" key="1">
    <source>
        <dbReference type="SAM" id="MobiDB-lite"/>
    </source>
</evidence>
<sequence length="1015" mass="111395">MLKKVLRFGVCISIWLVTSSTFVPSMVAVADSVAIQETSASDSEGEEKLTERSDDASDGQTEKVEVQKTETTQTTVSSSSDESSDLTQSSEETAPEEVDEFIEESSDPQEQTISHEEETKEAIDSSTIDFGGTRSSESFGEHTFSSIEEPSEKIAEPVSSNEGAVVSRRSRRDLSAVSSNQPEEESVVAFDEKAFDAAIDQYIDHATEEELGLVIESSNEKEMTDALEYLLLNQLDESFGVEELDELKKFLTADEIERLENETSLETFEQLLTQYYNEREKKLEEGTAFSAFFLASTDEEIDRMLEAKDEQALEQVISEISASRNRQASGSRKKRALPLAIPLLVKGAMAVIGVGLIGYSGYQTYTMMEARRAEKKRMVERWRYHEQQVQKRHQAAQQARAKAVSRAKLQAAARAKAQATQRARAQAAAKARKQAQNWAKQQAAARARAQAAASARRKSNASYVPPVTRPKPVIKAQPKAPAKPVAKPVTKPTSPAKPKPTTTPKNTMHQVRAGESVWSISHKYGISMNDFIKWNKIKNNLIHPGQQVIVKQPASTSKPVSKPATKSSTPATYKVKAGDSVWGICEKYGLSVSKFVQWNKIKNNTIHPGQVMHLQEPKPASKPAPKTSPTTNTTYTVKAGDSVWLIANMHGISMNDLVKWNKIKNNTIHPGQKLTVKQPVSSGKPTTKVPASTNPVTHKVSYGESLWLISSKYGVTVDELRKQNGIKGDLIHPGQVLVVKKGATKSHSTPAGKSGTSYTVKAGDSVWLIANRYGVSMDDLVKWNKIKNYTIHPGQVLTIQTIVSTPAKPAITTTPKVEAKPAIITTPKVESKHGVTTTPKVDEKSAITTTPKVEEQPVITTVPKTESEVLVEKASGAGKTSKEVEIIDKNGSPLGEFDEIDLNKGIFYEDKTAKGLDVVNPRTGLPTQTPQQFADKQIYQKTVNRIKNLDIAEATRPTVNGSQSIPSLEEIKGVRKFVFRLDGNSAELQSAVNQSIAKLQSEFPDYTFEVIFGGK</sequence>
<feature type="compositionally biased region" description="Acidic residues" evidence="1">
    <location>
        <begin position="93"/>
        <end position="107"/>
    </location>
</feature>
<dbReference type="CDD" id="cd00118">
    <property type="entry name" value="LysM"/>
    <property type="match status" value="5"/>
</dbReference>
<feature type="compositionally biased region" description="Low complexity" evidence="1">
    <location>
        <begin position="69"/>
        <end position="92"/>
    </location>
</feature>
<dbReference type="SMART" id="SM00257">
    <property type="entry name" value="LysM"/>
    <property type="match status" value="5"/>
</dbReference>
<feature type="compositionally biased region" description="Polar residues" evidence="1">
    <location>
        <begin position="124"/>
        <end position="148"/>
    </location>
</feature>
<dbReference type="GO" id="GO:0008932">
    <property type="term" value="F:lytic endotransglycosylase activity"/>
    <property type="evidence" value="ECO:0007669"/>
    <property type="project" value="TreeGrafter"/>
</dbReference>
<dbReference type="Proteomes" id="UP000254807">
    <property type="component" value="Unassembled WGS sequence"/>
</dbReference>
<dbReference type="PANTHER" id="PTHR33734:SF22">
    <property type="entry name" value="MEMBRANE-BOUND LYTIC MUREIN TRANSGLYCOSYLASE D"/>
    <property type="match status" value="1"/>
</dbReference>
<feature type="compositionally biased region" description="Polar residues" evidence="1">
    <location>
        <begin position="553"/>
        <end position="571"/>
    </location>
</feature>
<feature type="domain" description="LysM" evidence="3">
    <location>
        <begin position="756"/>
        <end position="799"/>
    </location>
</feature>
<feature type="region of interest" description="Disordered" evidence="1">
    <location>
        <begin position="37"/>
        <end position="183"/>
    </location>
</feature>
<dbReference type="Proteomes" id="UP001183682">
    <property type="component" value="Unassembled WGS sequence"/>
</dbReference>
<dbReference type="RefSeq" id="WP_060814839.1">
    <property type="nucleotide sequence ID" value="NZ_JARPZN010000011.1"/>
</dbReference>
<feature type="chain" id="PRO_5042703914" evidence="2">
    <location>
        <begin position="31"/>
        <end position="1015"/>
    </location>
</feature>
<dbReference type="EC" id="3.2.1.17" evidence="5"/>
<gene>
    <name evidence="5" type="ORF">NCTC12360_00937</name>
    <name evidence="4" type="ORF">P7E30_13405</name>
</gene>
<feature type="region of interest" description="Disordered" evidence="1">
    <location>
        <begin position="552"/>
        <end position="571"/>
    </location>
</feature>
<dbReference type="Gene3D" id="3.10.350.10">
    <property type="entry name" value="LysM domain"/>
    <property type="match status" value="5"/>
</dbReference>
<dbReference type="EMBL" id="UFYW01000001">
    <property type="protein sequence ID" value="STD82508.1"/>
    <property type="molecule type" value="Genomic_DNA"/>
</dbReference>
<dbReference type="PANTHER" id="PTHR33734">
    <property type="entry name" value="LYSM DOMAIN-CONTAINING GPI-ANCHORED PROTEIN 2"/>
    <property type="match status" value="1"/>
</dbReference>
<feature type="compositionally biased region" description="Polar residues" evidence="1">
    <location>
        <begin position="678"/>
        <end position="695"/>
    </location>
</feature>
<dbReference type="Pfam" id="PF01476">
    <property type="entry name" value="LysM"/>
    <property type="match status" value="5"/>
</dbReference>
<name>A0A376H279_ENTGA</name>